<sequence>MTGREDTPPPEEPEFDADAFEAAFAQEFGDAVEPDRTIGPADPGGDGHGQDRPGVAAGAQSQPSAEDSQPSAEGPGGSAPRRVVAVVLTPIASAPALAGLCAMAKIDADIVPTRRGAVAVRVIETTGDDPSELLGGPPAEADELAATLSRTSKAGVVLLTARLGTGDEGLTGTITGRQYDAGEAGEEVAAGLMLAHADDVVEQMLLGLLPPAQAPGRLAPKELSRWQAARLLSKATKRKRP</sequence>
<protein>
    <submittedName>
        <fullName evidence="2">Uncharacterized protein</fullName>
    </submittedName>
</protein>
<feature type="compositionally biased region" description="Low complexity" evidence="1">
    <location>
        <begin position="20"/>
        <end position="31"/>
    </location>
</feature>
<dbReference type="Proteomes" id="UP000593758">
    <property type="component" value="Chromosome"/>
</dbReference>
<keyword evidence="3" id="KW-1185">Reference proteome</keyword>
<feature type="region of interest" description="Disordered" evidence="1">
    <location>
        <begin position="1"/>
        <end position="79"/>
    </location>
</feature>
<dbReference type="KEGG" id="halt:IM660_08025"/>
<organism evidence="2 3">
    <name type="scientific">Ruania alkalisoli</name>
    <dbReference type="NCBI Taxonomy" id="2779775"/>
    <lineage>
        <taxon>Bacteria</taxon>
        <taxon>Bacillati</taxon>
        <taxon>Actinomycetota</taxon>
        <taxon>Actinomycetes</taxon>
        <taxon>Micrococcales</taxon>
        <taxon>Ruaniaceae</taxon>
        <taxon>Ruania</taxon>
    </lineage>
</organism>
<evidence type="ECO:0000256" key="1">
    <source>
        <dbReference type="SAM" id="MobiDB-lite"/>
    </source>
</evidence>
<feature type="compositionally biased region" description="Polar residues" evidence="1">
    <location>
        <begin position="59"/>
        <end position="71"/>
    </location>
</feature>
<dbReference type="AlphaFoldDB" id="A0A7M1SX82"/>
<feature type="compositionally biased region" description="Acidic residues" evidence="1">
    <location>
        <begin position="8"/>
        <end position="19"/>
    </location>
</feature>
<proteinExistence type="predicted"/>
<name>A0A7M1SX82_9MICO</name>
<gene>
    <name evidence="2" type="ORF">IM660_08025</name>
</gene>
<dbReference type="EMBL" id="CP063169">
    <property type="protein sequence ID" value="QOR72169.1"/>
    <property type="molecule type" value="Genomic_DNA"/>
</dbReference>
<evidence type="ECO:0000313" key="3">
    <source>
        <dbReference type="Proteomes" id="UP000593758"/>
    </source>
</evidence>
<accession>A0A7M1SX82</accession>
<reference evidence="2 3" key="1">
    <citation type="submission" date="2020-10" db="EMBL/GenBank/DDBJ databases">
        <title>Haloactinobacterium sp. RN3S43, a bacterium isolated from saline soil.</title>
        <authorList>
            <person name="Sun J.-Q."/>
        </authorList>
    </citation>
    <scope>NUCLEOTIDE SEQUENCE [LARGE SCALE GENOMIC DNA]</scope>
    <source>
        <strain evidence="2 3">RN3S43</strain>
    </source>
</reference>
<evidence type="ECO:0000313" key="2">
    <source>
        <dbReference type="EMBL" id="QOR72169.1"/>
    </source>
</evidence>
<dbReference type="RefSeq" id="WP_193498810.1">
    <property type="nucleotide sequence ID" value="NZ_CP063169.1"/>
</dbReference>